<dbReference type="RefSeq" id="WP_103925356.1">
    <property type="nucleotide sequence ID" value="NZ_FNVR01000015.1"/>
</dbReference>
<name>A0A1H5XVZ1_9BACT</name>
<sequence length="248" mass="27315">MAKQASIITLKGRVGRLSFYKTKDGYLAREKGGVEKNRILNDPRFARTRENMREFTDNANSTKLVKDALRPVISKVSDQRLGLRLNQQMMKVLKSDAVSVRGDRKVKNGNWDLLGGMELNLRASLSKTLLFEIKTLDSPASWQVQIPDLTPLDEIAYPVGAQGFRITATGVGLDFDSGTRSTVTAATPVLPVSAPVEATVLSIDKSQLSGTHFLFVLSVEFYLNVNTTDYHMNNGDHNAGKILTVSQS</sequence>
<evidence type="ECO:0000313" key="2">
    <source>
        <dbReference type="Proteomes" id="UP000236736"/>
    </source>
</evidence>
<organism evidence="1 2">
    <name type="scientific">Algoriphagus boritolerans DSM 17298 = JCM 18970</name>
    <dbReference type="NCBI Taxonomy" id="1120964"/>
    <lineage>
        <taxon>Bacteria</taxon>
        <taxon>Pseudomonadati</taxon>
        <taxon>Bacteroidota</taxon>
        <taxon>Cytophagia</taxon>
        <taxon>Cytophagales</taxon>
        <taxon>Cyclobacteriaceae</taxon>
        <taxon>Algoriphagus</taxon>
    </lineage>
</organism>
<reference evidence="2" key="1">
    <citation type="submission" date="2016-10" db="EMBL/GenBank/DDBJ databases">
        <authorList>
            <person name="Varghese N."/>
            <person name="Submissions S."/>
        </authorList>
    </citation>
    <scope>NUCLEOTIDE SEQUENCE [LARGE SCALE GENOMIC DNA]</scope>
    <source>
        <strain evidence="2">DSM 17298</strain>
    </source>
</reference>
<evidence type="ECO:0000313" key="1">
    <source>
        <dbReference type="EMBL" id="SEG15861.1"/>
    </source>
</evidence>
<dbReference type="Proteomes" id="UP000236736">
    <property type="component" value="Unassembled WGS sequence"/>
</dbReference>
<dbReference type="EMBL" id="FNVR01000015">
    <property type="protein sequence ID" value="SEG15861.1"/>
    <property type="molecule type" value="Genomic_DNA"/>
</dbReference>
<accession>A0A1H5XVZ1</accession>
<proteinExistence type="predicted"/>
<dbReference type="OrthoDB" id="645138at2"/>
<protein>
    <submittedName>
        <fullName evidence="1">Uncharacterized protein</fullName>
    </submittedName>
</protein>
<dbReference type="AlphaFoldDB" id="A0A1H5XVZ1"/>
<keyword evidence="2" id="KW-1185">Reference proteome</keyword>
<dbReference type="STRING" id="1120964.GCA_001313265_06585"/>
<gene>
    <name evidence="1" type="ORF">SAMN03080598_02711</name>
</gene>